<organism evidence="1 2">
    <name type="scientific">Melastoma candidum</name>
    <dbReference type="NCBI Taxonomy" id="119954"/>
    <lineage>
        <taxon>Eukaryota</taxon>
        <taxon>Viridiplantae</taxon>
        <taxon>Streptophyta</taxon>
        <taxon>Embryophyta</taxon>
        <taxon>Tracheophyta</taxon>
        <taxon>Spermatophyta</taxon>
        <taxon>Magnoliopsida</taxon>
        <taxon>eudicotyledons</taxon>
        <taxon>Gunneridae</taxon>
        <taxon>Pentapetalae</taxon>
        <taxon>rosids</taxon>
        <taxon>malvids</taxon>
        <taxon>Myrtales</taxon>
        <taxon>Melastomataceae</taxon>
        <taxon>Melastomatoideae</taxon>
        <taxon>Melastomateae</taxon>
        <taxon>Melastoma</taxon>
    </lineage>
</organism>
<evidence type="ECO:0000313" key="1">
    <source>
        <dbReference type="EMBL" id="KAI4364104.1"/>
    </source>
</evidence>
<reference evidence="2" key="1">
    <citation type="journal article" date="2023" name="Front. Plant Sci.">
        <title>Chromosomal-level genome assembly of Melastoma candidum provides insights into trichome evolution.</title>
        <authorList>
            <person name="Zhong Y."/>
            <person name="Wu W."/>
            <person name="Sun C."/>
            <person name="Zou P."/>
            <person name="Liu Y."/>
            <person name="Dai S."/>
            <person name="Zhou R."/>
        </authorList>
    </citation>
    <scope>NUCLEOTIDE SEQUENCE [LARGE SCALE GENOMIC DNA]</scope>
</reference>
<proteinExistence type="predicted"/>
<gene>
    <name evidence="1" type="ORF">MLD38_020240</name>
</gene>
<sequence>MSRMERTRVCFDNVNLRESGFGATMSSRNGSAGESVDCFCINVNVNSNVQGVSNSILVGSRVSMPDSGVLLSFGDIKIEGPNLAGEDGKMMSYQIWNFWLGILIVILLVAMLLLQIYY</sequence>
<comment type="caution">
    <text evidence="1">The sequence shown here is derived from an EMBL/GenBank/DDBJ whole genome shotgun (WGS) entry which is preliminary data.</text>
</comment>
<name>A0ACB9QDJ1_9MYRT</name>
<protein>
    <submittedName>
        <fullName evidence="1">Uncharacterized protein</fullName>
    </submittedName>
</protein>
<evidence type="ECO:0000313" key="2">
    <source>
        <dbReference type="Proteomes" id="UP001057402"/>
    </source>
</evidence>
<dbReference type="EMBL" id="CM042885">
    <property type="protein sequence ID" value="KAI4364104.1"/>
    <property type="molecule type" value="Genomic_DNA"/>
</dbReference>
<accession>A0ACB9QDJ1</accession>
<keyword evidence="2" id="KW-1185">Reference proteome</keyword>
<dbReference type="Proteomes" id="UP001057402">
    <property type="component" value="Chromosome 6"/>
</dbReference>